<protein>
    <submittedName>
        <fullName evidence="1">PORTAL PROTEIN</fullName>
    </submittedName>
</protein>
<dbReference type="EMBL" id="BK016139">
    <property type="protein sequence ID" value="DAF97951.1"/>
    <property type="molecule type" value="Genomic_DNA"/>
</dbReference>
<proteinExistence type="predicted"/>
<organism evidence="1">
    <name type="scientific">Siphoviridae sp. ctpyK9</name>
    <dbReference type="NCBI Taxonomy" id="2825679"/>
    <lineage>
        <taxon>Viruses</taxon>
        <taxon>Duplodnaviria</taxon>
        <taxon>Heunggongvirae</taxon>
        <taxon>Uroviricota</taxon>
        <taxon>Caudoviricetes</taxon>
    </lineage>
</organism>
<name>A0A8S5UTX9_9CAUD</name>
<dbReference type="InterPro" id="IPR021145">
    <property type="entry name" value="Portal_protein_SPP1_Gp6-like"/>
</dbReference>
<sequence length="454" mass="49015">MVTKDKPWEKLADEHSTERTLCAQRRADVEPLADSATRVLGLMEVDGGTRDQQKRRLRQLSVGPVLNLLVDTLSRSLICDGVSRSGLTGDAEPAGDQETLRTMWEPWEYAGLPTRQTALYREAIIDGASYAVVLPGSPQPRILLLPASLIALDWGGDPTAEWPVAAALLRDDGAPWLYLTSTEVTDTVSEEVTVSHPAGVCPVVRFAPYADLSGRCASLIDRLRPAARRYVKTVNDRLSIQHSNSWRVRTATGLDDPGDASQREQQKVLLAHGDILTGGDGVQFGSLPETTMSSILDAERGDLTNLAALASVPAWSLSSSQLVNLSADALAEAKSAERGHVQALQRAFGRSIASLLRLAQAQAGRMDLAGDYALRIDWRDTEARSLSQAADALGKLSQSLGVPPELLWQRIPGVSPQEAEEWRSWAQAHPDALTQYAQALAPQAGEGSDNPLKG</sequence>
<dbReference type="Pfam" id="PF05133">
    <property type="entry name" value="SPP1_portal"/>
    <property type="match status" value="1"/>
</dbReference>
<reference evidence="1" key="1">
    <citation type="journal article" date="2021" name="Proc. Natl. Acad. Sci. U.S.A.">
        <title>A Catalog of Tens of Thousands of Viruses from Human Metagenomes Reveals Hidden Associations with Chronic Diseases.</title>
        <authorList>
            <person name="Tisza M.J."/>
            <person name="Buck C.B."/>
        </authorList>
    </citation>
    <scope>NUCLEOTIDE SEQUENCE</scope>
    <source>
        <strain evidence="1">CtpyK9</strain>
    </source>
</reference>
<evidence type="ECO:0000313" key="1">
    <source>
        <dbReference type="EMBL" id="DAF97951.1"/>
    </source>
</evidence>
<accession>A0A8S5UTX9</accession>